<accession>A0ABT3QQ53</accession>
<dbReference type="PANTHER" id="PTHR30535:SF34">
    <property type="entry name" value="MOLYBDATE-BINDING PROTEIN MOLA"/>
    <property type="match status" value="1"/>
</dbReference>
<evidence type="ECO:0000313" key="2">
    <source>
        <dbReference type="EMBL" id="MCX2697734.1"/>
    </source>
</evidence>
<dbReference type="RefSeq" id="WP_265985363.1">
    <property type="nucleotide sequence ID" value="NZ_JAPHAV010000006.1"/>
</dbReference>
<comment type="caution">
    <text evidence="2">The sequence shown here is derived from an EMBL/GenBank/DDBJ whole genome shotgun (WGS) entry which is preliminary data.</text>
</comment>
<dbReference type="InterPro" id="IPR002491">
    <property type="entry name" value="ABC_transptr_periplasmic_BD"/>
</dbReference>
<sequence>MWANKRLLASKIRLGLLAGLFLAGLHPALAQEKPKRVVSINVCTDQLAMLLADDTQLQSVSYLSRDPLLSVMTAKAQQLPVNHGQAEEVFLAKPDLVLAGTFSSRATVGLLRELGVRVEEFAPARSFEDIRAHMKRMGALLGREEQADRQIAAMNAALAEVPKPAHRQTVALYYANSYTSGRGTLIDEAIRLAGLDNLADKAGIRGSGMLPLEMLIMNKPDILVRGSRGRPPALAFENFEHPALRALEKETRIVTLNDNLTVCGGPFSVDAVTELSEAARD</sequence>
<dbReference type="PROSITE" id="PS50983">
    <property type="entry name" value="FE_B12_PBP"/>
    <property type="match status" value="1"/>
</dbReference>
<evidence type="ECO:0000259" key="1">
    <source>
        <dbReference type="PROSITE" id="PS50983"/>
    </source>
</evidence>
<dbReference type="Proteomes" id="UP001301216">
    <property type="component" value="Unassembled WGS sequence"/>
</dbReference>
<dbReference type="Pfam" id="PF01497">
    <property type="entry name" value="Peripla_BP_2"/>
    <property type="match status" value="1"/>
</dbReference>
<protein>
    <submittedName>
        <fullName evidence="2">ABC transporter substrate-binding protein</fullName>
    </submittedName>
</protein>
<dbReference type="InterPro" id="IPR050902">
    <property type="entry name" value="ABC_Transporter_SBP"/>
</dbReference>
<reference evidence="2 3" key="1">
    <citation type="submission" date="2022-11" db="EMBL/GenBank/DDBJ databases">
        <title>Brucella sp. YY2X, whole genome shotgun sequencing project.</title>
        <authorList>
            <person name="Yang Y."/>
        </authorList>
    </citation>
    <scope>NUCLEOTIDE SEQUENCE [LARGE SCALE GENOMIC DNA]</scope>
    <source>
        <strain evidence="2 3">YY2X</strain>
    </source>
</reference>
<evidence type="ECO:0000313" key="3">
    <source>
        <dbReference type="Proteomes" id="UP001301216"/>
    </source>
</evidence>
<dbReference type="SUPFAM" id="SSF53807">
    <property type="entry name" value="Helical backbone' metal receptor"/>
    <property type="match status" value="1"/>
</dbReference>
<feature type="domain" description="Fe/B12 periplasmic-binding" evidence="1">
    <location>
        <begin position="36"/>
        <end position="281"/>
    </location>
</feature>
<dbReference type="PANTHER" id="PTHR30535">
    <property type="entry name" value="VITAMIN B12-BINDING PROTEIN"/>
    <property type="match status" value="1"/>
</dbReference>
<name>A0ABT3QQ53_9HYPH</name>
<organism evidence="2 3">
    <name type="scientific">Ochrobactrum chromiisoli</name>
    <dbReference type="NCBI Taxonomy" id="2993941"/>
    <lineage>
        <taxon>Bacteria</taxon>
        <taxon>Pseudomonadati</taxon>
        <taxon>Pseudomonadota</taxon>
        <taxon>Alphaproteobacteria</taxon>
        <taxon>Hyphomicrobiales</taxon>
        <taxon>Brucellaceae</taxon>
        <taxon>Brucella/Ochrobactrum group</taxon>
        <taxon>Ochrobactrum</taxon>
    </lineage>
</organism>
<dbReference type="EMBL" id="JAPHAV010000006">
    <property type="protein sequence ID" value="MCX2697734.1"/>
    <property type="molecule type" value="Genomic_DNA"/>
</dbReference>
<gene>
    <name evidence="2" type="ORF">OPR82_13310</name>
</gene>
<keyword evidence="3" id="KW-1185">Reference proteome</keyword>
<proteinExistence type="predicted"/>
<dbReference type="Gene3D" id="3.40.50.1980">
    <property type="entry name" value="Nitrogenase molybdenum iron protein domain"/>
    <property type="match status" value="2"/>
</dbReference>